<dbReference type="EMBL" id="QSRZ01000008">
    <property type="protein sequence ID" value="RGL47646.1"/>
    <property type="molecule type" value="Genomic_DNA"/>
</dbReference>
<accession>A0A3E4S4L8</accession>
<organism evidence="2 4">
    <name type="scientific">Bifidobacterium longum</name>
    <dbReference type="NCBI Taxonomy" id="216816"/>
    <lineage>
        <taxon>Bacteria</taxon>
        <taxon>Bacillati</taxon>
        <taxon>Actinomycetota</taxon>
        <taxon>Actinomycetes</taxon>
        <taxon>Bifidobacteriales</taxon>
        <taxon>Bifidobacteriaceae</taxon>
        <taxon>Bifidobacterium</taxon>
    </lineage>
</organism>
<dbReference type="Proteomes" id="UP000261288">
    <property type="component" value="Unassembled WGS sequence"/>
</dbReference>
<dbReference type="AlphaFoldDB" id="A0A3E4S4L8"/>
<dbReference type="RefSeq" id="WP_077322152.1">
    <property type="nucleotide sequence ID" value="NZ_CP096771.1"/>
</dbReference>
<comment type="caution">
    <text evidence="2">The sequence shown here is derived from an EMBL/GenBank/DDBJ whole genome shotgun (WGS) entry which is preliminary data.</text>
</comment>
<evidence type="ECO:0000313" key="2">
    <source>
        <dbReference type="EMBL" id="RGL47646.1"/>
    </source>
</evidence>
<evidence type="ECO:0000313" key="1">
    <source>
        <dbReference type="EMBL" id="RGL03728.1"/>
    </source>
</evidence>
<dbReference type="EMBL" id="QSRH01000003">
    <property type="protein sequence ID" value="RGL03728.1"/>
    <property type="molecule type" value="Genomic_DNA"/>
</dbReference>
<proteinExistence type="predicted"/>
<reference evidence="3 4" key="1">
    <citation type="submission" date="2018-08" db="EMBL/GenBank/DDBJ databases">
        <title>A genome reference for cultivated species of the human gut microbiota.</title>
        <authorList>
            <person name="Zou Y."/>
            <person name="Xue W."/>
            <person name="Luo G."/>
        </authorList>
    </citation>
    <scope>NUCLEOTIDE SEQUENCE [LARGE SCALE GENOMIC DNA]</scope>
    <source>
        <strain evidence="2 4">TF06-45A</strain>
        <strain evidence="1 3">TF08-4AC</strain>
    </source>
</reference>
<evidence type="ECO:0000313" key="3">
    <source>
        <dbReference type="Proteomes" id="UP000261186"/>
    </source>
</evidence>
<gene>
    <name evidence="2" type="ORF">DXC63_08310</name>
    <name evidence="1" type="ORF">DXC85_04735</name>
</gene>
<evidence type="ECO:0000313" key="4">
    <source>
        <dbReference type="Proteomes" id="UP000261288"/>
    </source>
</evidence>
<name>A0A3E4S4L8_BIFLN</name>
<dbReference type="Proteomes" id="UP000261186">
    <property type="component" value="Unassembled WGS sequence"/>
</dbReference>
<protein>
    <recommendedName>
        <fullName evidence="5">HTH cro/C1-type domain-containing protein</fullName>
    </recommendedName>
</protein>
<evidence type="ECO:0008006" key="5">
    <source>
        <dbReference type="Google" id="ProtNLM"/>
    </source>
</evidence>
<sequence length="92" mass="9680">MIASANNAAASAVKSLRVKALLDEVPKTHIASKVGLNRMTVGKHLKSDDMSLSEFIKTAFALNTNPAQVLAEAIESTQAKEKASAATDAEIK</sequence>